<gene>
    <name evidence="2" type="ORF">GBAR_LOCUS25452</name>
</gene>
<protein>
    <submittedName>
        <fullName evidence="2">Uncharacterized protein</fullName>
    </submittedName>
</protein>
<evidence type="ECO:0000256" key="1">
    <source>
        <dbReference type="SAM" id="Phobius"/>
    </source>
</evidence>
<evidence type="ECO:0000313" key="3">
    <source>
        <dbReference type="Proteomes" id="UP001174909"/>
    </source>
</evidence>
<sequence length="342" mass="36558">MKYILQCRKGGYSDRWADSAATLPFLVYGEVMVSAINTCGLESQPAAINIPAAVPPLPNIAVQFTCESLPWTIELTYEMEEGVVYPNMDFILSLTPTDETASSHTLSSGDPACSDATSYSTYCTVNVSRDVYIISVNLTNDLGSAINSSTFDTRPVIVEKELMLTTQLLLIVTVRKNALCPETKSPVLVTFGTRAVAGGECEIQQKSTEMIISSGNSASFCVDAASITLGPDETICFIISLDGVPFIYGTGNASTAITTSCSSDENGLSVDAVAGLSVTLTLLVVLPVGVVFGCCGMWCLMKSQGRKKRRMAPPLYEEPVKPAFSLTENQAYGQVAHRQTTS</sequence>
<accession>A0AA35TDP3</accession>
<proteinExistence type="predicted"/>
<reference evidence="2" key="1">
    <citation type="submission" date="2023-03" db="EMBL/GenBank/DDBJ databases">
        <authorList>
            <person name="Steffen K."/>
            <person name="Cardenas P."/>
        </authorList>
    </citation>
    <scope>NUCLEOTIDE SEQUENCE</scope>
</reference>
<keyword evidence="1" id="KW-1133">Transmembrane helix</keyword>
<dbReference type="AlphaFoldDB" id="A0AA35TDP3"/>
<keyword evidence="1" id="KW-0472">Membrane</keyword>
<dbReference type="Proteomes" id="UP001174909">
    <property type="component" value="Unassembled WGS sequence"/>
</dbReference>
<keyword evidence="1" id="KW-0812">Transmembrane</keyword>
<keyword evidence="3" id="KW-1185">Reference proteome</keyword>
<dbReference type="EMBL" id="CASHTH010003521">
    <property type="protein sequence ID" value="CAI8046037.1"/>
    <property type="molecule type" value="Genomic_DNA"/>
</dbReference>
<feature type="transmembrane region" description="Helical" evidence="1">
    <location>
        <begin position="272"/>
        <end position="301"/>
    </location>
</feature>
<name>A0AA35TDP3_GEOBA</name>
<organism evidence="2 3">
    <name type="scientific">Geodia barretti</name>
    <name type="common">Barrett's horny sponge</name>
    <dbReference type="NCBI Taxonomy" id="519541"/>
    <lineage>
        <taxon>Eukaryota</taxon>
        <taxon>Metazoa</taxon>
        <taxon>Porifera</taxon>
        <taxon>Demospongiae</taxon>
        <taxon>Heteroscleromorpha</taxon>
        <taxon>Tetractinellida</taxon>
        <taxon>Astrophorina</taxon>
        <taxon>Geodiidae</taxon>
        <taxon>Geodia</taxon>
    </lineage>
</organism>
<comment type="caution">
    <text evidence="2">The sequence shown here is derived from an EMBL/GenBank/DDBJ whole genome shotgun (WGS) entry which is preliminary data.</text>
</comment>
<evidence type="ECO:0000313" key="2">
    <source>
        <dbReference type="EMBL" id="CAI8046037.1"/>
    </source>
</evidence>